<evidence type="ECO:0000256" key="1">
    <source>
        <dbReference type="ARBA" id="ARBA00022741"/>
    </source>
</evidence>
<keyword evidence="3" id="KW-0347">Helicase</keyword>
<dbReference type="PANTHER" id="PTHR47959">
    <property type="entry name" value="ATP-DEPENDENT RNA HELICASE RHLE-RELATED"/>
    <property type="match status" value="1"/>
</dbReference>
<proteinExistence type="predicted"/>
<evidence type="ECO:0000256" key="3">
    <source>
        <dbReference type="ARBA" id="ARBA00022806"/>
    </source>
</evidence>
<evidence type="ECO:0000256" key="6">
    <source>
        <dbReference type="SAM" id="MobiDB-lite"/>
    </source>
</evidence>
<feature type="coiled-coil region" evidence="5">
    <location>
        <begin position="243"/>
        <end position="283"/>
    </location>
</feature>
<keyword evidence="5" id="KW-0175">Coiled coil</keyword>
<name>A0A7J7NAH4_9MAGN</name>
<feature type="region of interest" description="Disordered" evidence="6">
    <location>
        <begin position="397"/>
        <end position="465"/>
    </location>
</feature>
<protein>
    <recommendedName>
        <fullName evidence="7">Helicase C-terminal domain-containing protein</fullName>
    </recommendedName>
</protein>
<feature type="compositionally biased region" description="Basic residues" evidence="6">
    <location>
        <begin position="338"/>
        <end position="356"/>
    </location>
</feature>
<feature type="compositionally biased region" description="Basic residues" evidence="6">
    <location>
        <begin position="447"/>
        <end position="465"/>
    </location>
</feature>
<dbReference type="GO" id="GO:0005829">
    <property type="term" value="C:cytosol"/>
    <property type="evidence" value="ECO:0007669"/>
    <property type="project" value="TreeGrafter"/>
</dbReference>
<dbReference type="PANTHER" id="PTHR47959:SF14">
    <property type="entry name" value="DEAD-BOX ATP-DEPENDENT RNA HELICASE 28"/>
    <property type="match status" value="1"/>
</dbReference>
<feature type="compositionally biased region" description="Basic and acidic residues" evidence="6">
    <location>
        <begin position="425"/>
        <end position="443"/>
    </location>
</feature>
<dbReference type="InterPro" id="IPR027417">
    <property type="entry name" value="P-loop_NTPase"/>
</dbReference>
<dbReference type="InterPro" id="IPR050079">
    <property type="entry name" value="DEAD_box_RNA_helicase"/>
</dbReference>
<gene>
    <name evidence="8" type="ORF">GIB67_028724</name>
</gene>
<accession>A0A7J7NAH4</accession>
<dbReference type="InterPro" id="IPR001650">
    <property type="entry name" value="Helicase_C-like"/>
</dbReference>
<dbReference type="AlphaFoldDB" id="A0A7J7NAH4"/>
<dbReference type="GO" id="GO:0003724">
    <property type="term" value="F:RNA helicase activity"/>
    <property type="evidence" value="ECO:0007669"/>
    <property type="project" value="TreeGrafter"/>
</dbReference>
<dbReference type="GO" id="GO:0016787">
    <property type="term" value="F:hydrolase activity"/>
    <property type="evidence" value="ECO:0007669"/>
    <property type="project" value="UniProtKB-KW"/>
</dbReference>
<dbReference type="Gene3D" id="3.40.50.300">
    <property type="entry name" value="P-loop containing nucleotide triphosphate hydrolases"/>
    <property type="match status" value="1"/>
</dbReference>
<dbReference type="GO" id="GO:0005524">
    <property type="term" value="F:ATP binding"/>
    <property type="evidence" value="ECO:0007669"/>
    <property type="project" value="UniProtKB-KW"/>
</dbReference>
<feature type="region of interest" description="Disordered" evidence="6">
    <location>
        <begin position="330"/>
        <end position="382"/>
    </location>
</feature>
<evidence type="ECO:0000256" key="5">
    <source>
        <dbReference type="SAM" id="Coils"/>
    </source>
</evidence>
<evidence type="ECO:0000256" key="4">
    <source>
        <dbReference type="ARBA" id="ARBA00022840"/>
    </source>
</evidence>
<dbReference type="SUPFAM" id="SSF52540">
    <property type="entry name" value="P-loop containing nucleoside triphosphate hydrolases"/>
    <property type="match status" value="1"/>
</dbReference>
<keyword evidence="2" id="KW-0378">Hydrolase</keyword>
<feature type="compositionally biased region" description="Acidic residues" evidence="6">
    <location>
        <begin position="364"/>
        <end position="373"/>
    </location>
</feature>
<reference evidence="8 9" key="1">
    <citation type="journal article" date="2020" name="IScience">
        <title>Genome Sequencing of the Endangered Kingdonia uniflora (Circaeasteraceae, Ranunculales) Reveals Potential Mechanisms of Evolutionary Specialization.</title>
        <authorList>
            <person name="Sun Y."/>
            <person name="Deng T."/>
            <person name="Zhang A."/>
            <person name="Moore M.J."/>
            <person name="Landis J.B."/>
            <person name="Lin N."/>
            <person name="Zhang H."/>
            <person name="Zhang X."/>
            <person name="Huang J."/>
            <person name="Zhang X."/>
            <person name="Sun H."/>
            <person name="Wang H."/>
        </authorList>
    </citation>
    <scope>NUCLEOTIDE SEQUENCE [LARGE SCALE GENOMIC DNA]</scope>
    <source>
        <strain evidence="8">TB1705</strain>
        <tissue evidence="8">Leaf</tissue>
    </source>
</reference>
<organism evidence="8 9">
    <name type="scientific">Kingdonia uniflora</name>
    <dbReference type="NCBI Taxonomy" id="39325"/>
    <lineage>
        <taxon>Eukaryota</taxon>
        <taxon>Viridiplantae</taxon>
        <taxon>Streptophyta</taxon>
        <taxon>Embryophyta</taxon>
        <taxon>Tracheophyta</taxon>
        <taxon>Spermatophyta</taxon>
        <taxon>Magnoliopsida</taxon>
        <taxon>Ranunculales</taxon>
        <taxon>Circaeasteraceae</taxon>
        <taxon>Kingdonia</taxon>
    </lineage>
</organism>
<comment type="caution">
    <text evidence="8">The sequence shown here is derived from an EMBL/GenBank/DDBJ whole genome shotgun (WGS) entry which is preliminary data.</text>
</comment>
<dbReference type="EMBL" id="JACGCM010000944">
    <property type="protein sequence ID" value="KAF6164020.1"/>
    <property type="molecule type" value="Genomic_DNA"/>
</dbReference>
<evidence type="ECO:0000256" key="2">
    <source>
        <dbReference type="ARBA" id="ARBA00022801"/>
    </source>
</evidence>
<keyword evidence="9" id="KW-1185">Reference proteome</keyword>
<dbReference type="Pfam" id="PF00271">
    <property type="entry name" value="Helicase_C"/>
    <property type="match status" value="1"/>
</dbReference>
<feature type="compositionally biased region" description="Basic residues" evidence="6">
    <location>
        <begin position="408"/>
        <end position="424"/>
    </location>
</feature>
<evidence type="ECO:0000313" key="8">
    <source>
        <dbReference type="EMBL" id="KAF6164020.1"/>
    </source>
</evidence>
<keyword evidence="1" id="KW-0547">Nucleotide-binding</keyword>
<evidence type="ECO:0000313" key="9">
    <source>
        <dbReference type="Proteomes" id="UP000541444"/>
    </source>
</evidence>
<dbReference type="PROSITE" id="PS51194">
    <property type="entry name" value="HELICASE_CTER"/>
    <property type="match status" value="1"/>
</dbReference>
<feature type="domain" description="Helicase C-terminal" evidence="7">
    <location>
        <begin position="86"/>
        <end position="244"/>
    </location>
</feature>
<evidence type="ECO:0000259" key="7">
    <source>
        <dbReference type="PROSITE" id="PS51194"/>
    </source>
</evidence>
<keyword evidence="4" id="KW-0067">ATP-binding</keyword>
<sequence>MAIPARGALSDVEGLNVEVSASTNSWIHETLRGHEGHRHADIWARCQGCRKAHKALDRACQDQDMAWQARDKADMAYHAKKWSGHAKKQSVHATTGRVNGWHATRDQHACKARGVEAKLKPSEYLSFTAPSTVTTTPTFTAPAVGAKLARALHDHVDEALEQLLSLEYGDAEGLDIIGVQTVINFACPRDLTSYVHRVGRTARAGREGYAVTFVTDNDRSVLKSIAKRAGSKLKSRTVAEQSIAKWCQLIEQMEDQVAEVLQEERVERALRKAEMEATKAENIIAHKDEIYARPKRTWFATEKEKKVIAKAAKDSKEKDKGLSKEVLSAEQAEDLKMKQKRKREREKNMPRKKRRRLEAFREMLDEDELDESEGNGKKDNAGKLLVDVAYKQAKAVKAASKAQNAGKFVKKTGTKPKQNSHRIQSKPEEMKELFQSEMGERKQSKGLGKKKSRNSFKSKSRYKRK</sequence>
<dbReference type="OrthoDB" id="787115at2759"/>
<dbReference type="Proteomes" id="UP000541444">
    <property type="component" value="Unassembled WGS sequence"/>
</dbReference>